<evidence type="ECO:0000256" key="8">
    <source>
        <dbReference type="ARBA" id="ARBA00022827"/>
    </source>
</evidence>
<evidence type="ECO:0000256" key="16">
    <source>
        <dbReference type="HAMAP-Rule" id="MF_00037"/>
    </source>
</evidence>
<keyword evidence="6 16" id="KW-0132">Cell division</keyword>
<dbReference type="InterPro" id="IPR036318">
    <property type="entry name" value="FAD-bd_PCMH-like_sf"/>
</dbReference>
<dbReference type="Gene3D" id="3.30.465.10">
    <property type="match status" value="1"/>
</dbReference>
<evidence type="ECO:0000259" key="17">
    <source>
        <dbReference type="PROSITE" id="PS51387"/>
    </source>
</evidence>
<evidence type="ECO:0000256" key="15">
    <source>
        <dbReference type="ARBA" id="ARBA00048914"/>
    </source>
</evidence>
<dbReference type="Proteomes" id="UP000824025">
    <property type="component" value="Unassembled WGS sequence"/>
</dbReference>
<keyword evidence="12 16" id="KW-0560">Oxidoreductase</keyword>
<keyword evidence="7 16" id="KW-0285">Flavoprotein</keyword>
<dbReference type="Gene3D" id="3.90.78.10">
    <property type="entry name" value="UDP-N-acetylenolpyruvoylglucosamine reductase, C-terminal domain"/>
    <property type="match status" value="1"/>
</dbReference>
<dbReference type="InterPro" id="IPR036635">
    <property type="entry name" value="MurB_C_sf"/>
</dbReference>
<dbReference type="InterPro" id="IPR016166">
    <property type="entry name" value="FAD-bd_PCMH"/>
</dbReference>
<organism evidence="18 19">
    <name type="scientific">Candidatus Borkfalkia avicola</name>
    <dbReference type="NCBI Taxonomy" id="2838503"/>
    <lineage>
        <taxon>Bacteria</taxon>
        <taxon>Bacillati</taxon>
        <taxon>Bacillota</taxon>
        <taxon>Clostridia</taxon>
        <taxon>Christensenellales</taxon>
        <taxon>Christensenellaceae</taxon>
        <taxon>Candidatus Borkfalkia</taxon>
    </lineage>
</organism>
<evidence type="ECO:0000256" key="1">
    <source>
        <dbReference type="ARBA" id="ARBA00001974"/>
    </source>
</evidence>
<dbReference type="InterPro" id="IPR011601">
    <property type="entry name" value="MurB_C"/>
</dbReference>
<dbReference type="PANTHER" id="PTHR21071:SF4">
    <property type="entry name" value="UDP-N-ACETYLENOLPYRUVOYLGLUCOSAMINE REDUCTASE"/>
    <property type="match status" value="1"/>
</dbReference>
<evidence type="ECO:0000256" key="14">
    <source>
        <dbReference type="ARBA" id="ARBA00023316"/>
    </source>
</evidence>
<dbReference type="NCBIfam" id="NF010480">
    <property type="entry name" value="PRK13905.1"/>
    <property type="match status" value="1"/>
</dbReference>
<name>A0A9D2D5J5_9FIRM</name>
<proteinExistence type="inferred from homology"/>
<sequence>MLSDFVGLLARLPDIPYRSPFSFRRNTTVGIGGEAPLALFPRGEKELVSALREVQRAGFPYVLLGRGSNVLVSDGGFDGVVIATALARAIRAENRLIVAECGVALSALLRFAAENDLGGLEYLAGIPASAGGAVFMNAGARGKYIGENVHRVTAFTDGEVCELAADQCDFAYKSTRFMRGGCILSVVLRAEPDAHAADKIRAALAEREKLPRERSLGCVFKNPPGHSAGELIERAGLKGMHIGGAFVSEKHANFIVNRGEATAADYRALVALVRGKVLSETGIRLAEEIRYIGEFYASDG</sequence>
<evidence type="ECO:0000256" key="7">
    <source>
        <dbReference type="ARBA" id="ARBA00022630"/>
    </source>
</evidence>
<dbReference type="Pfam" id="PF02873">
    <property type="entry name" value="MurB_C"/>
    <property type="match status" value="1"/>
</dbReference>
<reference evidence="18" key="2">
    <citation type="submission" date="2021-04" db="EMBL/GenBank/DDBJ databases">
        <authorList>
            <person name="Gilroy R."/>
        </authorList>
    </citation>
    <scope>NUCLEOTIDE SEQUENCE</scope>
    <source>
        <strain evidence="18">CHK192-19661</strain>
    </source>
</reference>
<dbReference type="GO" id="GO:0071949">
    <property type="term" value="F:FAD binding"/>
    <property type="evidence" value="ECO:0007669"/>
    <property type="project" value="InterPro"/>
</dbReference>
<comment type="subcellular location">
    <subcellularLocation>
        <location evidence="3 16">Cytoplasm</location>
    </subcellularLocation>
</comment>
<dbReference type="GO" id="GO:0071555">
    <property type="term" value="P:cell wall organization"/>
    <property type="evidence" value="ECO:0007669"/>
    <property type="project" value="UniProtKB-KW"/>
</dbReference>
<dbReference type="GO" id="GO:0005829">
    <property type="term" value="C:cytosol"/>
    <property type="evidence" value="ECO:0007669"/>
    <property type="project" value="TreeGrafter"/>
</dbReference>
<dbReference type="AlphaFoldDB" id="A0A9D2D5J5"/>
<evidence type="ECO:0000256" key="10">
    <source>
        <dbReference type="ARBA" id="ARBA00022960"/>
    </source>
</evidence>
<evidence type="ECO:0000256" key="3">
    <source>
        <dbReference type="ARBA" id="ARBA00004496"/>
    </source>
</evidence>
<evidence type="ECO:0000256" key="13">
    <source>
        <dbReference type="ARBA" id="ARBA00023306"/>
    </source>
</evidence>
<evidence type="ECO:0000313" key="19">
    <source>
        <dbReference type="Proteomes" id="UP000824025"/>
    </source>
</evidence>
<feature type="domain" description="FAD-binding PCMH-type" evidence="17">
    <location>
        <begin position="31"/>
        <end position="193"/>
    </location>
</feature>
<evidence type="ECO:0000256" key="12">
    <source>
        <dbReference type="ARBA" id="ARBA00023002"/>
    </source>
</evidence>
<accession>A0A9D2D5J5</accession>
<keyword evidence="9 16" id="KW-0521">NADP</keyword>
<dbReference type="EMBL" id="DXCF01000003">
    <property type="protein sequence ID" value="HIZ09001.1"/>
    <property type="molecule type" value="Genomic_DNA"/>
</dbReference>
<evidence type="ECO:0000256" key="6">
    <source>
        <dbReference type="ARBA" id="ARBA00022618"/>
    </source>
</evidence>
<dbReference type="InterPro" id="IPR016167">
    <property type="entry name" value="FAD-bd_PCMH_sub1"/>
</dbReference>
<feature type="active site" description="Proton donor" evidence="16">
    <location>
        <position position="218"/>
    </location>
</feature>
<protein>
    <recommendedName>
        <fullName evidence="16">UDP-N-acetylenolpyruvoylglucosamine reductase</fullName>
        <ecNumber evidence="16">1.3.1.98</ecNumber>
    </recommendedName>
    <alternativeName>
        <fullName evidence="16">UDP-N-acetylmuramate dehydrogenase</fullName>
    </alternativeName>
</protein>
<evidence type="ECO:0000256" key="4">
    <source>
        <dbReference type="ARBA" id="ARBA00004752"/>
    </source>
</evidence>
<dbReference type="GO" id="GO:0009252">
    <property type="term" value="P:peptidoglycan biosynthetic process"/>
    <property type="evidence" value="ECO:0007669"/>
    <property type="project" value="UniProtKB-UniRule"/>
</dbReference>
<keyword evidence="5 16" id="KW-0963">Cytoplasm</keyword>
<dbReference type="SUPFAM" id="SSF56194">
    <property type="entry name" value="Uridine diphospho-N-Acetylenolpyruvylglucosamine reductase, MurB, C-terminal domain"/>
    <property type="match status" value="1"/>
</dbReference>
<evidence type="ECO:0000256" key="2">
    <source>
        <dbReference type="ARBA" id="ARBA00003921"/>
    </source>
</evidence>
<evidence type="ECO:0000313" key="18">
    <source>
        <dbReference type="EMBL" id="HIZ09001.1"/>
    </source>
</evidence>
<dbReference type="InterPro" id="IPR016169">
    <property type="entry name" value="FAD-bd_PCMH_sub2"/>
</dbReference>
<comment type="catalytic activity">
    <reaction evidence="15 16">
        <text>UDP-N-acetyl-alpha-D-muramate + NADP(+) = UDP-N-acetyl-3-O-(1-carboxyvinyl)-alpha-D-glucosamine + NADPH + H(+)</text>
        <dbReference type="Rhea" id="RHEA:12248"/>
        <dbReference type="ChEBI" id="CHEBI:15378"/>
        <dbReference type="ChEBI" id="CHEBI:57783"/>
        <dbReference type="ChEBI" id="CHEBI:58349"/>
        <dbReference type="ChEBI" id="CHEBI:68483"/>
        <dbReference type="ChEBI" id="CHEBI:70757"/>
        <dbReference type="EC" id="1.3.1.98"/>
    </reaction>
</comment>
<evidence type="ECO:0000256" key="11">
    <source>
        <dbReference type="ARBA" id="ARBA00022984"/>
    </source>
</evidence>
<gene>
    <name evidence="16 18" type="primary">murB</name>
    <name evidence="18" type="ORF">H9726_00805</name>
</gene>
<dbReference type="GO" id="GO:0008360">
    <property type="term" value="P:regulation of cell shape"/>
    <property type="evidence" value="ECO:0007669"/>
    <property type="project" value="UniProtKB-KW"/>
</dbReference>
<dbReference type="GO" id="GO:0051301">
    <property type="term" value="P:cell division"/>
    <property type="evidence" value="ECO:0007669"/>
    <property type="project" value="UniProtKB-KW"/>
</dbReference>
<evidence type="ECO:0000256" key="9">
    <source>
        <dbReference type="ARBA" id="ARBA00022857"/>
    </source>
</evidence>
<dbReference type="InterPro" id="IPR006094">
    <property type="entry name" value="Oxid_FAD_bind_N"/>
</dbReference>
<dbReference type="GO" id="GO:0008762">
    <property type="term" value="F:UDP-N-acetylmuramate dehydrogenase activity"/>
    <property type="evidence" value="ECO:0007669"/>
    <property type="project" value="UniProtKB-UniRule"/>
</dbReference>
<dbReference type="SUPFAM" id="SSF56176">
    <property type="entry name" value="FAD-binding/transporter-associated domain-like"/>
    <property type="match status" value="1"/>
</dbReference>
<keyword evidence="14 16" id="KW-0961">Cell wall biogenesis/degradation</keyword>
<keyword evidence="11 16" id="KW-0573">Peptidoglycan synthesis</keyword>
<dbReference type="PANTHER" id="PTHR21071">
    <property type="entry name" value="UDP-N-ACETYLENOLPYRUVOYLGLUCOSAMINE REDUCTASE"/>
    <property type="match status" value="1"/>
</dbReference>
<dbReference type="InterPro" id="IPR003170">
    <property type="entry name" value="MurB"/>
</dbReference>
<dbReference type="Pfam" id="PF01565">
    <property type="entry name" value="FAD_binding_4"/>
    <property type="match status" value="1"/>
</dbReference>
<keyword evidence="8 16" id="KW-0274">FAD</keyword>
<reference evidence="18" key="1">
    <citation type="journal article" date="2021" name="PeerJ">
        <title>Extensive microbial diversity within the chicken gut microbiome revealed by metagenomics and culture.</title>
        <authorList>
            <person name="Gilroy R."/>
            <person name="Ravi A."/>
            <person name="Getino M."/>
            <person name="Pursley I."/>
            <person name="Horton D.L."/>
            <person name="Alikhan N.F."/>
            <person name="Baker D."/>
            <person name="Gharbi K."/>
            <person name="Hall N."/>
            <person name="Watson M."/>
            <person name="Adriaenssens E.M."/>
            <person name="Foster-Nyarko E."/>
            <person name="Jarju S."/>
            <person name="Secka A."/>
            <person name="Antonio M."/>
            <person name="Oren A."/>
            <person name="Chaudhuri R.R."/>
            <person name="La Ragione R."/>
            <person name="Hildebrand F."/>
            <person name="Pallen M.J."/>
        </authorList>
    </citation>
    <scope>NUCLEOTIDE SEQUENCE</scope>
    <source>
        <strain evidence="18">CHK192-19661</strain>
    </source>
</reference>
<keyword evidence="13 16" id="KW-0131">Cell cycle</keyword>
<comment type="caution">
    <text evidence="18">The sequence shown here is derived from an EMBL/GenBank/DDBJ whole genome shotgun (WGS) entry which is preliminary data.</text>
</comment>
<dbReference type="NCBIfam" id="TIGR00179">
    <property type="entry name" value="murB"/>
    <property type="match status" value="1"/>
</dbReference>
<evidence type="ECO:0000256" key="5">
    <source>
        <dbReference type="ARBA" id="ARBA00022490"/>
    </source>
</evidence>
<dbReference type="EC" id="1.3.1.98" evidence="16"/>
<dbReference type="Gene3D" id="3.30.43.10">
    <property type="entry name" value="Uridine Diphospho-n-acetylenolpyruvylglucosamine Reductase, domain 2"/>
    <property type="match status" value="1"/>
</dbReference>
<comment type="pathway">
    <text evidence="4 16">Cell wall biogenesis; peptidoglycan biosynthesis.</text>
</comment>
<feature type="active site" evidence="16">
    <location>
        <position position="288"/>
    </location>
</feature>
<dbReference type="HAMAP" id="MF_00037">
    <property type="entry name" value="MurB"/>
    <property type="match status" value="1"/>
</dbReference>
<dbReference type="PROSITE" id="PS51387">
    <property type="entry name" value="FAD_PCMH"/>
    <property type="match status" value="1"/>
</dbReference>
<comment type="function">
    <text evidence="2 16">Cell wall formation.</text>
</comment>
<comment type="cofactor">
    <cofactor evidence="1 16">
        <name>FAD</name>
        <dbReference type="ChEBI" id="CHEBI:57692"/>
    </cofactor>
</comment>
<keyword evidence="10 16" id="KW-0133">Cell shape</keyword>
<comment type="caution">
    <text evidence="16">Lacks conserved residue(s) required for the propagation of feature annotation.</text>
</comment>
<comment type="similarity">
    <text evidence="16">Belongs to the MurB family.</text>
</comment>